<dbReference type="InterPro" id="IPR027350">
    <property type="entry name" value="GT23_dom"/>
</dbReference>
<evidence type="ECO:0000256" key="1">
    <source>
        <dbReference type="ARBA" id="ARBA00022676"/>
    </source>
</evidence>
<accession>A0ABD0P8C6</accession>
<reference evidence="5 6" key="1">
    <citation type="submission" date="2024-05" db="EMBL/GenBank/DDBJ databases">
        <title>Genome sequencing and assembly of Indian major carp, Cirrhinus mrigala (Hamilton, 1822).</title>
        <authorList>
            <person name="Mohindra V."/>
            <person name="Chowdhury L.M."/>
            <person name="Lal K."/>
            <person name="Jena J.K."/>
        </authorList>
    </citation>
    <scope>NUCLEOTIDE SEQUENCE [LARGE SCALE GENOMIC DNA]</scope>
    <source>
        <strain evidence="5">CM1030</strain>
        <tissue evidence="5">Blood</tissue>
    </source>
</reference>
<dbReference type="EMBL" id="JAMKFB020000017">
    <property type="protein sequence ID" value="KAL0170309.1"/>
    <property type="molecule type" value="Genomic_DNA"/>
</dbReference>
<feature type="region of interest" description="Important for donor substrate binding" evidence="3">
    <location>
        <begin position="4"/>
        <end position="5"/>
    </location>
</feature>
<protein>
    <recommendedName>
        <fullName evidence="4">GT23 domain-containing protein</fullName>
    </recommendedName>
</protein>
<feature type="domain" description="GT23" evidence="4">
    <location>
        <begin position="1"/>
        <end position="58"/>
    </location>
</feature>
<feature type="non-terminal residue" evidence="5">
    <location>
        <position position="1"/>
    </location>
</feature>
<dbReference type="Gene3D" id="3.40.50.11350">
    <property type="match status" value="1"/>
</dbReference>
<dbReference type="GO" id="GO:0016758">
    <property type="term" value="F:hexosyltransferase activity"/>
    <property type="evidence" value="ECO:0007669"/>
    <property type="project" value="UniProtKB-UniRule"/>
</dbReference>
<evidence type="ECO:0000313" key="5">
    <source>
        <dbReference type="EMBL" id="KAL0170309.1"/>
    </source>
</evidence>
<evidence type="ECO:0000256" key="3">
    <source>
        <dbReference type="PROSITE-ProRule" id="PRU00992"/>
    </source>
</evidence>
<sequence length="58" mass="6749">VHVRRTDKVGTEAAFHPIEEYMAHVEDHYQSLAQRMHVDKKRVYLATDDPSLLQEAKS</sequence>
<dbReference type="PANTHER" id="PTHR13132:SF29">
    <property type="entry name" value="ALPHA-(1,6)-FUCOSYLTRANSFERASE"/>
    <property type="match status" value="1"/>
</dbReference>
<keyword evidence="2 3" id="KW-0808">Transferase</keyword>
<dbReference type="InterPro" id="IPR045573">
    <property type="entry name" value="Fut8_N_cat"/>
</dbReference>
<evidence type="ECO:0000313" key="6">
    <source>
        <dbReference type="Proteomes" id="UP001529510"/>
    </source>
</evidence>
<feature type="non-terminal residue" evidence="5">
    <location>
        <position position="58"/>
    </location>
</feature>
<dbReference type="Pfam" id="PF19745">
    <property type="entry name" value="FUT8_N_cat"/>
    <property type="match status" value="1"/>
</dbReference>
<dbReference type="AlphaFoldDB" id="A0ABD0P8C6"/>
<dbReference type="Proteomes" id="UP001529510">
    <property type="component" value="Unassembled WGS sequence"/>
</dbReference>
<keyword evidence="6" id="KW-1185">Reference proteome</keyword>
<gene>
    <name evidence="5" type="ORF">M9458_034905</name>
</gene>
<evidence type="ECO:0000259" key="4">
    <source>
        <dbReference type="PROSITE" id="PS51659"/>
    </source>
</evidence>
<name>A0ABD0P8C6_CIRMR</name>
<keyword evidence="1 3" id="KW-0328">Glycosyltransferase</keyword>
<evidence type="ECO:0000256" key="2">
    <source>
        <dbReference type="ARBA" id="ARBA00022679"/>
    </source>
</evidence>
<comment type="similarity">
    <text evidence="3">Belongs to the glycosyltransferase 23 family.</text>
</comment>
<proteinExistence type="inferred from homology"/>
<dbReference type="PANTHER" id="PTHR13132">
    <property type="entry name" value="ALPHA- 1,6 -FUCOSYLTRANSFERASE"/>
    <property type="match status" value="1"/>
</dbReference>
<comment type="caution">
    <text evidence="5">The sequence shown here is derived from an EMBL/GenBank/DDBJ whole genome shotgun (WGS) entry which is preliminary data.</text>
</comment>
<dbReference type="PROSITE" id="PS51659">
    <property type="entry name" value="GT23"/>
    <property type="match status" value="1"/>
</dbReference>
<organism evidence="5 6">
    <name type="scientific">Cirrhinus mrigala</name>
    <name type="common">Mrigala</name>
    <dbReference type="NCBI Taxonomy" id="683832"/>
    <lineage>
        <taxon>Eukaryota</taxon>
        <taxon>Metazoa</taxon>
        <taxon>Chordata</taxon>
        <taxon>Craniata</taxon>
        <taxon>Vertebrata</taxon>
        <taxon>Euteleostomi</taxon>
        <taxon>Actinopterygii</taxon>
        <taxon>Neopterygii</taxon>
        <taxon>Teleostei</taxon>
        <taxon>Ostariophysi</taxon>
        <taxon>Cypriniformes</taxon>
        <taxon>Cyprinidae</taxon>
        <taxon>Labeoninae</taxon>
        <taxon>Labeonini</taxon>
        <taxon>Cirrhinus</taxon>
    </lineage>
</organism>